<dbReference type="SUPFAM" id="SSF53474">
    <property type="entry name" value="alpha/beta-Hydrolases"/>
    <property type="match status" value="1"/>
</dbReference>
<dbReference type="GO" id="GO:0016787">
    <property type="term" value="F:hydrolase activity"/>
    <property type="evidence" value="ECO:0007669"/>
    <property type="project" value="UniProtKB-KW"/>
</dbReference>
<accession>A0A7H0JWX5</accession>
<dbReference type="EMBL" id="JACMYE010000001">
    <property type="protein sequence ID" value="MBC3178040.1"/>
    <property type="molecule type" value="Genomic_DNA"/>
</dbReference>
<dbReference type="AlphaFoldDB" id="A0A7H0JWX5"/>
<protein>
    <submittedName>
        <fullName evidence="3">Alpha/beta hydrolase</fullName>
    </submittedName>
</protein>
<reference evidence="4 5" key="1">
    <citation type="submission" date="2020-08" db="EMBL/GenBank/DDBJ databases">
        <title>novel species in genus Corynebacterium.</title>
        <authorList>
            <person name="Zhang G."/>
        </authorList>
    </citation>
    <scope>NUCLEOTIDE SEQUENCE [LARGE SCALE GENOMIC DNA]</scope>
    <source>
        <strain evidence="4 5">zg-917</strain>
        <strain evidence="3">Zg-917</strain>
    </source>
</reference>
<evidence type="ECO:0000313" key="5">
    <source>
        <dbReference type="Proteomes" id="UP000642876"/>
    </source>
</evidence>
<gene>
    <name evidence="2" type="ORF">H7348_01730</name>
    <name evidence="3" type="ORF">IAU68_07470</name>
</gene>
<evidence type="ECO:0000259" key="1">
    <source>
        <dbReference type="Pfam" id="PF12146"/>
    </source>
</evidence>
<dbReference type="Proteomes" id="UP000642876">
    <property type="component" value="Unassembled WGS sequence"/>
</dbReference>
<keyword evidence="5" id="KW-1185">Reference proteome</keyword>
<dbReference type="Proteomes" id="UP000516235">
    <property type="component" value="Chromosome"/>
</dbReference>
<evidence type="ECO:0000313" key="3">
    <source>
        <dbReference type="EMBL" id="QNP89541.1"/>
    </source>
</evidence>
<name>A0A7H0JWX5_9CORY</name>
<sequence>MTQRNEITVHSLDWKPDVLGDNFEQARLQLAKDPDSGKHPEAVLVRDVRSSQSNLPAVLWVHGMSDYFFQSHVADEFHEHGYPFYALDLRRCGRAHKKGQRWHFTLDMRRYFEELTLALRILAREHGSVVVLAHSTGGLIVPLWADDLRRNSPDDHALIKGIELNSPWLDLQFPSWMVKPLKPVLKSVGAIFPSLPLPGGSLGTYGTSIHDAEHGEWSFNTKWKPLDGHRKYVGWIRAVIKAQEPIHAGKIDTGVPTLTLRSSHSYLNQKYSPAADTADTVLDVEQIQRWAPTLADDARVEVIDGARHDVFLSERHAREAAFKATFAWLDGLNRAQ</sequence>
<keyword evidence="3" id="KW-0378">Hydrolase</keyword>
<proteinExistence type="predicted"/>
<dbReference type="InterPro" id="IPR022742">
    <property type="entry name" value="Hydrolase_4"/>
</dbReference>
<dbReference type="EMBL" id="CP061032">
    <property type="protein sequence ID" value="QNP89541.1"/>
    <property type="molecule type" value="Genomic_DNA"/>
</dbReference>
<dbReference type="Gene3D" id="3.40.50.1820">
    <property type="entry name" value="alpha/beta hydrolase"/>
    <property type="match status" value="1"/>
</dbReference>
<evidence type="ECO:0000313" key="4">
    <source>
        <dbReference type="Proteomes" id="UP000516235"/>
    </source>
</evidence>
<dbReference type="RefSeq" id="WP_171192685.1">
    <property type="nucleotide sequence ID" value="NZ_CP061032.1"/>
</dbReference>
<feature type="domain" description="Serine aminopeptidase S33" evidence="1">
    <location>
        <begin position="57"/>
        <end position="311"/>
    </location>
</feature>
<dbReference type="Pfam" id="PF12146">
    <property type="entry name" value="Hydrolase_4"/>
    <property type="match status" value="1"/>
</dbReference>
<dbReference type="InterPro" id="IPR029058">
    <property type="entry name" value="AB_hydrolase_fold"/>
</dbReference>
<organism evidence="3 4">
    <name type="scientific">Corynebacterium lujinxingii</name>
    <dbReference type="NCBI Taxonomy" id="2763010"/>
    <lineage>
        <taxon>Bacteria</taxon>
        <taxon>Bacillati</taxon>
        <taxon>Actinomycetota</taxon>
        <taxon>Actinomycetes</taxon>
        <taxon>Mycobacteriales</taxon>
        <taxon>Corynebacteriaceae</taxon>
        <taxon>Corynebacterium</taxon>
    </lineage>
</organism>
<dbReference type="KEGG" id="cluj:IAU68_07470"/>
<evidence type="ECO:0000313" key="2">
    <source>
        <dbReference type="EMBL" id="MBC3178040.1"/>
    </source>
</evidence>